<reference evidence="1" key="1">
    <citation type="submission" date="2018-05" db="EMBL/GenBank/DDBJ databases">
        <authorList>
            <person name="Lanie J.A."/>
            <person name="Ng W.-L."/>
            <person name="Kazmierczak K.M."/>
            <person name="Andrzejewski T.M."/>
            <person name="Davidsen T.M."/>
            <person name="Wayne K.J."/>
            <person name="Tettelin H."/>
            <person name="Glass J.I."/>
            <person name="Rusch D."/>
            <person name="Podicherti R."/>
            <person name="Tsui H.-C.T."/>
            <person name="Winkler M.E."/>
        </authorList>
    </citation>
    <scope>NUCLEOTIDE SEQUENCE</scope>
</reference>
<name>A0A382I416_9ZZZZ</name>
<organism evidence="1">
    <name type="scientific">marine metagenome</name>
    <dbReference type="NCBI Taxonomy" id="408172"/>
    <lineage>
        <taxon>unclassified sequences</taxon>
        <taxon>metagenomes</taxon>
        <taxon>ecological metagenomes</taxon>
    </lineage>
</organism>
<sequence>MVHFHDESEMTAREAATVAEIIYSKVTDLYEYKPPQKTHLVLIDTDDISNGAAYYYDNKIVIWASPLDFELRGSHRWLQNVITHEFVHIVSLQKAMKTGMRFPAAYLQIMSYEHEKRKDVLYGYPNTLISYPVPGTSVPPWLAEGTAQFMYDGADWDHWDTH</sequence>
<protein>
    <submittedName>
        <fullName evidence="1">Uncharacterized protein</fullName>
    </submittedName>
</protein>
<proteinExistence type="predicted"/>
<gene>
    <name evidence="1" type="ORF">METZ01_LOCUS246305</name>
</gene>
<dbReference type="EMBL" id="UINC01064615">
    <property type="protein sequence ID" value="SVB93451.1"/>
    <property type="molecule type" value="Genomic_DNA"/>
</dbReference>
<dbReference type="AlphaFoldDB" id="A0A382I416"/>
<evidence type="ECO:0000313" key="1">
    <source>
        <dbReference type="EMBL" id="SVB93451.1"/>
    </source>
</evidence>
<feature type="non-terminal residue" evidence="1">
    <location>
        <position position="162"/>
    </location>
</feature>
<accession>A0A382I416</accession>